<dbReference type="GO" id="GO:0006355">
    <property type="term" value="P:regulation of DNA-templated transcription"/>
    <property type="evidence" value="ECO:0007669"/>
    <property type="project" value="InterPro"/>
</dbReference>
<proteinExistence type="predicted"/>
<dbReference type="GO" id="GO:0008984">
    <property type="term" value="F:protein-glutamate methylesterase activity"/>
    <property type="evidence" value="ECO:0007669"/>
    <property type="project" value="InterPro"/>
</dbReference>
<dbReference type="PANTHER" id="PTHR24422">
    <property type="entry name" value="CHEMOTAXIS PROTEIN METHYLTRANSFERASE"/>
    <property type="match status" value="1"/>
</dbReference>
<keyword evidence="1" id="KW-0378">Hydrolase</keyword>
<dbReference type="AlphaFoldDB" id="W0DYC1"/>
<dbReference type="GO" id="GO:0005737">
    <property type="term" value="C:cytoplasm"/>
    <property type="evidence" value="ECO:0007669"/>
    <property type="project" value="InterPro"/>
</dbReference>
<evidence type="ECO:0000259" key="5">
    <source>
        <dbReference type="PROSITE" id="PS50123"/>
    </source>
</evidence>
<dbReference type="eggNOG" id="COG2201">
    <property type="taxonomic scope" value="Bacteria"/>
</dbReference>
<dbReference type="Proteomes" id="UP000005380">
    <property type="component" value="Chromosome"/>
</dbReference>
<evidence type="ECO:0000256" key="2">
    <source>
        <dbReference type="SAM" id="Coils"/>
    </source>
</evidence>
<dbReference type="InterPro" id="IPR029063">
    <property type="entry name" value="SAM-dependent_MTases_sf"/>
</dbReference>
<dbReference type="STRING" id="717772.THIAE_05700"/>
<dbReference type="PROSITE" id="PS50123">
    <property type="entry name" value="CHER"/>
    <property type="match status" value="1"/>
</dbReference>
<dbReference type="InterPro" id="IPR022642">
    <property type="entry name" value="CheR_C"/>
</dbReference>
<feature type="coiled-coil region" evidence="2">
    <location>
        <begin position="653"/>
        <end position="715"/>
    </location>
</feature>
<dbReference type="NCBIfam" id="TIGR00229">
    <property type="entry name" value="sensory_box"/>
    <property type="match status" value="1"/>
</dbReference>
<feature type="active site" evidence="1">
    <location>
        <position position="142"/>
    </location>
</feature>
<evidence type="ECO:0000256" key="1">
    <source>
        <dbReference type="PROSITE-ProRule" id="PRU00050"/>
    </source>
</evidence>
<evidence type="ECO:0000313" key="6">
    <source>
        <dbReference type="EMBL" id="AHF02253.1"/>
    </source>
</evidence>
<dbReference type="KEGG" id="tao:THIAE_05700"/>
<organism evidence="6 7">
    <name type="scientific">Thiomicrospira aerophila AL3</name>
    <dbReference type="NCBI Taxonomy" id="717772"/>
    <lineage>
        <taxon>Bacteria</taxon>
        <taxon>Pseudomonadati</taxon>
        <taxon>Pseudomonadota</taxon>
        <taxon>Gammaproteobacteria</taxon>
        <taxon>Thiotrichales</taxon>
        <taxon>Piscirickettsiaceae</taxon>
        <taxon>Thiomicrospira</taxon>
    </lineage>
</organism>
<feature type="active site" evidence="1">
    <location>
        <position position="24"/>
    </location>
</feature>
<dbReference type="eggNOG" id="COG1352">
    <property type="taxonomic scope" value="Bacteria"/>
</dbReference>
<dbReference type="SUPFAM" id="SSF57997">
    <property type="entry name" value="Tropomyosin"/>
    <property type="match status" value="1"/>
</dbReference>
<accession>W0DYC1</accession>
<dbReference type="Pfam" id="PF13596">
    <property type="entry name" value="PAS_10"/>
    <property type="match status" value="1"/>
</dbReference>
<dbReference type="PANTHER" id="PTHR24422:SF27">
    <property type="entry name" value="PROTEIN-GLUTAMATE O-METHYLTRANSFERASE"/>
    <property type="match status" value="1"/>
</dbReference>
<dbReference type="InterPro" id="IPR000780">
    <property type="entry name" value="CheR_MeTrfase"/>
</dbReference>
<keyword evidence="1" id="KW-0145">Chemotaxis</keyword>
<dbReference type="PROSITE" id="PS50112">
    <property type="entry name" value="PAS"/>
    <property type="match status" value="1"/>
</dbReference>
<evidence type="ECO:0000259" key="4">
    <source>
        <dbReference type="PROSITE" id="PS50122"/>
    </source>
</evidence>
<dbReference type="GO" id="GO:0008757">
    <property type="term" value="F:S-adenosylmethionine-dependent methyltransferase activity"/>
    <property type="evidence" value="ECO:0007669"/>
    <property type="project" value="InterPro"/>
</dbReference>
<dbReference type="InterPro" id="IPR000673">
    <property type="entry name" value="Sig_transdc_resp-reg_Me-estase"/>
</dbReference>
<sequence length="962" mass="107842">MSTQQLRPDVSLDNKIPWIIVGASAGGLDALKDFLSNIVVDTSSIYLIAQHLDPKHPTILCDILSRVTDLPVKLVTEDIKPVVNCIYVVSPGHNAVIQDGYICLFPAAEIGPKPSVNLLLHSAAEDLADKVVAVILSGTGSDGAQGVAAVKAAGGMVIAQSELSAKYSGMPNAAIETGFVDYILEPALMPKEIAGYLESAGQTLLKVSHSKAKTSLQKIFQRVLDQTGYDFSGYKLKTIQRRIARRMAVHKLLTLDDYITLLAGSGSEVESFYKDLLISVTDFFRDAEAFADLKTVIDKMVSDHQIGDHIRVWVPGCAGGEEAYSISILFHEAKLRLGKNVNYQIFATDIDETSLSFARKGQFTLGQIKNLSQEQIKQYFVERDGLFFIQKFIREPMVFARQNLVMDPPFSKLDLISCRNLLIYFSNDLQKQVLSAFHFSLKTKGVLFLGKSESATATSPDLFDVLVPKSQLFVRKHTRVKSPVQTAKSSYSNKKINTKPTMFVAKHNYLAKIESLLLNEMLPSVIATDESGQILHMRGDMSSYLVFPQGRIDTNLFTLIRDDLKMDIRALLQKAKRQGIASSQSLFFQEAQVNHALFIKIKRVDGVEDDNQPFFLISFTEVDLKDAFLSDQANPDEFLKNTNSLSNEITVFKARLQTSIEELETTNEELQSTNEELQSANEELQSANEELQTANEELQSTNEELSTVNQELEVKSYELEQVNNDLQSMLENINEVVVLIDNRLRLQRYTKLAGQVLGLRFDDIGQALTTINLKMDIPNLRQELLNVIELETEVSIKVRRGALVYFVRLVAYKENDDKSVGVMMFFEQENHTAKHDPAIDSHSVLVHLGDYLPFALIVIDELGIVTFANNQISKILGYEPADIMHQNIKMIMPDPYASHHDGYLREYLSGRTSGLIGSWREVSGLAKSGERVLLSLRVEETWINAQKHFLGYIKRLERDDEY</sequence>
<dbReference type="HOGENOM" id="CLU_000892_0_2_6"/>
<dbReference type="CDD" id="cd16434">
    <property type="entry name" value="CheB-CheR_fusion"/>
    <property type="match status" value="1"/>
</dbReference>
<dbReference type="GO" id="GO:0006935">
    <property type="term" value="P:chemotaxis"/>
    <property type="evidence" value="ECO:0007669"/>
    <property type="project" value="UniProtKB-UniRule"/>
</dbReference>
<dbReference type="Pfam" id="PF01339">
    <property type="entry name" value="CheB_methylest"/>
    <property type="match status" value="1"/>
</dbReference>
<dbReference type="RefSeq" id="WP_006460434.1">
    <property type="nucleotide sequence ID" value="NZ_CP007030.1"/>
</dbReference>
<dbReference type="SUPFAM" id="SSF47757">
    <property type="entry name" value="Chemotaxis receptor methyltransferase CheR, N-terminal domain"/>
    <property type="match status" value="1"/>
</dbReference>
<dbReference type="PRINTS" id="PR00996">
    <property type="entry name" value="CHERMTFRASE"/>
</dbReference>
<dbReference type="GO" id="GO:0000156">
    <property type="term" value="F:phosphorelay response regulator activity"/>
    <property type="evidence" value="ECO:0007669"/>
    <property type="project" value="InterPro"/>
</dbReference>
<dbReference type="InterPro" id="IPR035965">
    <property type="entry name" value="PAS-like_dom_sf"/>
</dbReference>
<dbReference type="EMBL" id="CP007030">
    <property type="protein sequence ID" value="AHF02253.1"/>
    <property type="molecule type" value="Genomic_DNA"/>
</dbReference>
<dbReference type="InterPro" id="IPR050903">
    <property type="entry name" value="Bact_Chemotaxis_MeTrfase"/>
</dbReference>
<keyword evidence="7" id="KW-1185">Reference proteome</keyword>
<evidence type="ECO:0000313" key="7">
    <source>
        <dbReference type="Proteomes" id="UP000005380"/>
    </source>
</evidence>
<dbReference type="SUPFAM" id="SSF53335">
    <property type="entry name" value="S-adenosyl-L-methionine-dependent methyltransferases"/>
    <property type="match status" value="1"/>
</dbReference>
<dbReference type="InterPro" id="IPR000014">
    <property type="entry name" value="PAS"/>
</dbReference>
<keyword evidence="2" id="KW-0175">Coiled coil</keyword>
<feature type="domain" description="PAS" evidence="3">
    <location>
        <begin position="841"/>
        <end position="911"/>
    </location>
</feature>
<dbReference type="InterPro" id="IPR035909">
    <property type="entry name" value="CheB_C"/>
</dbReference>
<dbReference type="Pfam" id="PF01739">
    <property type="entry name" value="CheR"/>
    <property type="match status" value="1"/>
</dbReference>
<dbReference type="Gene3D" id="3.40.50.150">
    <property type="entry name" value="Vaccinia Virus protein VP39"/>
    <property type="match status" value="1"/>
</dbReference>
<dbReference type="SUPFAM" id="SSF52738">
    <property type="entry name" value="Methylesterase CheB, C-terminal domain"/>
    <property type="match status" value="1"/>
</dbReference>
<protein>
    <recommendedName>
        <fullName evidence="8">Chemotaxis protein CheR</fullName>
    </recommendedName>
</protein>
<feature type="domain" description="CheB-type methylesterase" evidence="4">
    <location>
        <begin position="19"/>
        <end position="200"/>
    </location>
</feature>
<name>W0DYC1_9GAMM</name>
<dbReference type="Gene3D" id="3.40.50.180">
    <property type="entry name" value="Methylesterase CheB, C-terminal domain"/>
    <property type="match status" value="1"/>
</dbReference>
<dbReference type="InParanoid" id="W0DYC1"/>
<dbReference type="OrthoDB" id="9816309at2"/>
<dbReference type="Gene3D" id="1.20.120.330">
    <property type="entry name" value="Nucleotidyltransferases domain 2"/>
    <property type="match status" value="1"/>
</dbReference>
<dbReference type="InterPro" id="IPR013767">
    <property type="entry name" value="PAS_fold"/>
</dbReference>
<dbReference type="Gene3D" id="3.30.450.20">
    <property type="entry name" value="PAS domain"/>
    <property type="match status" value="1"/>
</dbReference>
<evidence type="ECO:0000259" key="3">
    <source>
        <dbReference type="PROSITE" id="PS50112"/>
    </source>
</evidence>
<evidence type="ECO:0008006" key="8">
    <source>
        <dbReference type="Google" id="ProtNLM"/>
    </source>
</evidence>
<dbReference type="PROSITE" id="PS50122">
    <property type="entry name" value="CHEB"/>
    <property type="match status" value="1"/>
</dbReference>
<dbReference type="CDD" id="cd00130">
    <property type="entry name" value="PAS"/>
    <property type="match status" value="1"/>
</dbReference>
<gene>
    <name evidence="6" type="ORF">THIAE_05700</name>
</gene>
<dbReference type="Pfam" id="PF03705">
    <property type="entry name" value="CheR_N"/>
    <property type="match status" value="1"/>
</dbReference>
<dbReference type="SUPFAM" id="SSF55785">
    <property type="entry name" value="PYP-like sensor domain (PAS domain)"/>
    <property type="match status" value="2"/>
</dbReference>
<feature type="active site" evidence="1">
    <location>
        <position position="51"/>
    </location>
</feature>
<dbReference type="Pfam" id="PF00989">
    <property type="entry name" value="PAS"/>
    <property type="match status" value="1"/>
</dbReference>
<dbReference type="InterPro" id="IPR022641">
    <property type="entry name" value="CheR_N"/>
</dbReference>
<dbReference type="SMART" id="SM00138">
    <property type="entry name" value="MeTrc"/>
    <property type="match status" value="1"/>
</dbReference>
<dbReference type="SMART" id="SM00091">
    <property type="entry name" value="PAS"/>
    <property type="match status" value="2"/>
</dbReference>
<reference evidence="6 7" key="1">
    <citation type="submission" date="2013-12" db="EMBL/GenBank/DDBJ databases">
        <authorList>
            <consortium name="DOE Joint Genome Institute"/>
            <person name="Kappler U."/>
            <person name="Huntemann M."/>
            <person name="Han J."/>
            <person name="Chen A."/>
            <person name="Kyrpides N."/>
            <person name="Mavromatis K."/>
            <person name="Markowitz V."/>
            <person name="Palaniappan K."/>
            <person name="Ivanova N."/>
            <person name="Schaumberg A."/>
            <person name="Pati A."/>
            <person name="Liolios K."/>
            <person name="Nordberg H.P."/>
            <person name="Cantor M.N."/>
            <person name="Hua S.X."/>
            <person name="Woyke T."/>
        </authorList>
    </citation>
    <scope>NUCLEOTIDE SEQUENCE [LARGE SCALE GENOMIC DNA]</scope>
    <source>
        <strain evidence="7">AL2</strain>
    </source>
</reference>
<feature type="domain" description="CheR-type methyltransferase" evidence="5">
    <location>
        <begin position="204"/>
        <end position="464"/>
    </location>
</feature>